<evidence type="ECO:0000256" key="1">
    <source>
        <dbReference type="SAM" id="MobiDB-lite"/>
    </source>
</evidence>
<evidence type="ECO:0000313" key="2">
    <source>
        <dbReference type="EMBL" id="MCS0601180.1"/>
    </source>
</evidence>
<name>A0ABT2AY65_9ACTN</name>
<dbReference type="PANTHER" id="PTHR46082">
    <property type="entry name" value="ATP/GTP-BINDING PROTEIN-RELATED"/>
    <property type="match status" value="1"/>
</dbReference>
<dbReference type="Pfam" id="PF13424">
    <property type="entry name" value="TPR_12"/>
    <property type="match status" value="1"/>
</dbReference>
<evidence type="ECO:0000313" key="3">
    <source>
        <dbReference type="Proteomes" id="UP001205612"/>
    </source>
</evidence>
<organism evidence="2 3">
    <name type="scientific">Streptomyces pyxinicus</name>
    <dbReference type="NCBI Taxonomy" id="2970331"/>
    <lineage>
        <taxon>Bacteria</taxon>
        <taxon>Bacillati</taxon>
        <taxon>Actinomycetota</taxon>
        <taxon>Actinomycetes</taxon>
        <taxon>Kitasatosporales</taxon>
        <taxon>Streptomycetaceae</taxon>
        <taxon>Streptomyces</taxon>
    </lineage>
</organism>
<reference evidence="2 3" key="1">
    <citation type="submission" date="2022-08" db="EMBL/GenBank/DDBJ databases">
        <authorList>
            <person name="Somphong A."/>
            <person name="Phongsopitanun W."/>
        </authorList>
    </citation>
    <scope>NUCLEOTIDE SEQUENCE [LARGE SCALE GENOMIC DNA]</scope>
    <source>
        <strain evidence="2 3">LP11</strain>
    </source>
</reference>
<feature type="region of interest" description="Disordered" evidence="1">
    <location>
        <begin position="887"/>
        <end position="912"/>
    </location>
</feature>
<dbReference type="Gene3D" id="3.40.50.300">
    <property type="entry name" value="P-loop containing nucleotide triphosphate hydrolases"/>
    <property type="match status" value="1"/>
</dbReference>
<gene>
    <name evidence="2" type="ORF">NX794_08035</name>
</gene>
<dbReference type="PRINTS" id="PR00364">
    <property type="entry name" value="DISEASERSIST"/>
</dbReference>
<sequence length="912" mass="100906">MRYRDDGLIYIRQNAESAGSGTNIQAGRDQFVFDSGTVNVHFNGLQSPSAPPVSLRPPVNLRPPQLHGRESAFRDLGGGDLAALMGCITVLSGLGGIGKSALALTLANYAQSAGATVLWVHASGGSEVSEAFRQIATKLCPQGAEGGETLLDRLNTADLAWEALHASEKPWLLVFDNADDPARLHQDLGPNWLEPSASGAVLVTTRQAHLDVWPPGTRLKRLGPLDHEDGADMLLALSGSSAPDPAERGAARELSERLGGVPLALRAAGLCVAQPFSPIQDLKAFRQALDRDFPNVVDRAATTSPHSSTIEDARSLVMQTWEVSLDALEQQGLPQVRPIMRTLSCWASRPVPVALLSPKVLARTHRLEAGRWDSVAVERALNALSAVGLIDVADENSDGPSAEADAFYHRRSDMSWRRCVIVHPLVAEVNAVHLERSPHRARTWAAAVRCLGALRDTEDQEAAAQWPFAVPHMMAVAGRLPPSLEELFETVVNTHMYLSRYLRMVGRYDIAHKCAMALRARLATFTPNDRIRYLVELNAAEWAWNMSRLDEADTMSAAACRLAVSSRGPDSVEFHVARALAVAIHSELGSLESGAKMARELCAEMDDKPHLPYLGMQAHHHFATILRQSGRLDEAENHSRRAVESLDRLEPGPFTQAIIRHELGVILWHRGHLDQALTVLSEVLRQQRSFLPAWHPSVLVTRYDIASIHSLQGNSIRAFTDLMDIWLAERDLLGKDHYKTLQTRHQVGQILVEIGEVDQAEPLLSEVEAEYETQGLQGRLTDLLSTRHERVHIAAQRGQHVEAHQGWRRILNEEQRNLGARHPSTLRTHYNWAFCWAVLGFPSVARAEMRKVLVARRDVLGINHYETKQAADMLTALARQQSQKWRFDGNRRRNVPVNRAARRNAKSQASDI</sequence>
<dbReference type="Proteomes" id="UP001205612">
    <property type="component" value="Unassembled WGS sequence"/>
</dbReference>
<dbReference type="PANTHER" id="PTHR46082:SF6">
    <property type="entry name" value="AAA+ ATPASE DOMAIN-CONTAINING PROTEIN-RELATED"/>
    <property type="match status" value="1"/>
</dbReference>
<keyword evidence="3" id="KW-1185">Reference proteome</keyword>
<protein>
    <submittedName>
        <fullName evidence="2">Tetratricopeptide repeat protein</fullName>
    </submittedName>
</protein>
<dbReference type="EMBL" id="JANUGP010000004">
    <property type="protein sequence ID" value="MCS0601180.1"/>
    <property type="molecule type" value="Genomic_DNA"/>
</dbReference>
<dbReference type="Gene3D" id="1.25.40.10">
    <property type="entry name" value="Tetratricopeptide repeat domain"/>
    <property type="match status" value="2"/>
</dbReference>
<dbReference type="SUPFAM" id="SSF48452">
    <property type="entry name" value="TPR-like"/>
    <property type="match status" value="2"/>
</dbReference>
<dbReference type="InterPro" id="IPR053137">
    <property type="entry name" value="NLR-like"/>
</dbReference>
<dbReference type="RefSeq" id="WP_258777546.1">
    <property type="nucleotide sequence ID" value="NZ_JANUGP010000004.1"/>
</dbReference>
<proteinExistence type="predicted"/>
<comment type="caution">
    <text evidence="2">The sequence shown here is derived from an EMBL/GenBank/DDBJ whole genome shotgun (WGS) entry which is preliminary data.</text>
</comment>
<dbReference type="InterPro" id="IPR011990">
    <property type="entry name" value="TPR-like_helical_dom_sf"/>
</dbReference>
<dbReference type="SUPFAM" id="SSF52540">
    <property type="entry name" value="P-loop containing nucleoside triphosphate hydrolases"/>
    <property type="match status" value="1"/>
</dbReference>
<dbReference type="InterPro" id="IPR027417">
    <property type="entry name" value="P-loop_NTPase"/>
</dbReference>
<accession>A0ABT2AY65</accession>